<name>A0A3S0NGX8_9GAMM</name>
<dbReference type="AlphaFoldDB" id="A0A3S0NGX8"/>
<protein>
    <submittedName>
        <fullName evidence="2">Uncharacterized protein</fullName>
    </submittedName>
</protein>
<sequence>MILGRRTSPGAPGRSETGDQRALVGAGGCCYAEVRPFESRWASTPERTTSEPIAAHMTTSAAGSTYATGSWSRAGLSTF</sequence>
<dbReference type="EMBL" id="RXHI01000027">
    <property type="protein sequence ID" value="RUA22000.1"/>
    <property type="molecule type" value="Genomic_DNA"/>
</dbReference>
<evidence type="ECO:0000313" key="2">
    <source>
        <dbReference type="EMBL" id="RUA22000.1"/>
    </source>
</evidence>
<organism evidence="2">
    <name type="scientific">Billgrantia gudaonensis</name>
    <dbReference type="NCBI Taxonomy" id="376427"/>
    <lineage>
        <taxon>Bacteria</taxon>
        <taxon>Pseudomonadati</taxon>
        <taxon>Pseudomonadota</taxon>
        <taxon>Gammaproteobacteria</taxon>
        <taxon>Oceanospirillales</taxon>
        <taxon>Halomonadaceae</taxon>
        <taxon>Billgrantia</taxon>
    </lineage>
</organism>
<accession>A0A3S0NGX8</accession>
<evidence type="ECO:0000256" key="1">
    <source>
        <dbReference type="SAM" id="MobiDB-lite"/>
    </source>
</evidence>
<reference evidence="2" key="1">
    <citation type="submission" date="2018-12" db="EMBL/GenBank/DDBJ databases">
        <authorList>
            <person name="Jadhav K."/>
            <person name="Kushwaha B."/>
            <person name="Jadhav I."/>
        </authorList>
    </citation>
    <scope>NUCLEOTIDE SEQUENCE [LARGE SCALE GENOMIC DNA]</scope>
    <source>
        <strain evidence="2">SBS 10</strain>
    </source>
</reference>
<gene>
    <name evidence="2" type="ORF">DSL92_08370</name>
</gene>
<proteinExistence type="predicted"/>
<comment type="caution">
    <text evidence="2">The sequence shown here is derived from an EMBL/GenBank/DDBJ whole genome shotgun (WGS) entry which is preliminary data.</text>
</comment>
<feature type="region of interest" description="Disordered" evidence="1">
    <location>
        <begin position="1"/>
        <end position="20"/>
    </location>
</feature>